<dbReference type="InterPro" id="IPR018535">
    <property type="entry name" value="DUF1996"/>
</dbReference>
<keyword evidence="3" id="KW-1185">Reference proteome</keyword>
<protein>
    <recommendedName>
        <fullName evidence="1">DUF1996 domain-containing protein</fullName>
    </recommendedName>
</protein>
<accession>A0A8H6R482</accession>
<sequence length="275" mass="30616">MMKNINPIVLPSQYKSHMHSFFGSDAVTINTNTSAELQAGCSTAENPNNFSIYWIPTLYLTENRKRTPIKPIHFSAYYINIGNAEIPIPQNFKAVTGNTKAASQADIESDVAAFPTKTCPTHLQSILLFLDCVNPDTLEYSYSGTQNWSGSFQPVNHCPASIKRIPQLQFSIHYDLQKVLPNRWLGTPPLELACGSSYYWHGNFINGWVPEAAVNMLKATDKQEFMQVDGLLGGGKDGSKCRVKNAHDEDPNHGTSDWATSVKMMLSKQSIGQRR</sequence>
<dbReference type="PANTHER" id="PTHR43662">
    <property type="match status" value="1"/>
</dbReference>
<dbReference type="Proteomes" id="UP000641853">
    <property type="component" value="Unassembled WGS sequence"/>
</dbReference>
<proteinExistence type="predicted"/>
<dbReference type="EMBL" id="JACBAG010001739">
    <property type="protein sequence ID" value="KAF7183186.1"/>
    <property type="molecule type" value="Genomic_DNA"/>
</dbReference>
<dbReference type="AlphaFoldDB" id="A0A8H6R482"/>
<dbReference type="Pfam" id="PF09362">
    <property type="entry name" value="DUF1996"/>
    <property type="match status" value="1"/>
</dbReference>
<name>A0A8H6R482_9EURO</name>
<dbReference type="PANTHER" id="PTHR43662:SF12">
    <property type="entry name" value="DUF1996 DOMAIN-CONTAINING PROTEIN-RELATED"/>
    <property type="match status" value="1"/>
</dbReference>
<organism evidence="2 3">
    <name type="scientific">Aspergillus felis</name>
    <dbReference type="NCBI Taxonomy" id="1287682"/>
    <lineage>
        <taxon>Eukaryota</taxon>
        <taxon>Fungi</taxon>
        <taxon>Dikarya</taxon>
        <taxon>Ascomycota</taxon>
        <taxon>Pezizomycotina</taxon>
        <taxon>Eurotiomycetes</taxon>
        <taxon>Eurotiomycetidae</taxon>
        <taxon>Eurotiales</taxon>
        <taxon>Aspergillaceae</taxon>
        <taxon>Aspergillus</taxon>
        <taxon>Aspergillus subgen. Fumigati</taxon>
    </lineage>
</organism>
<gene>
    <name evidence="2" type="ORF">CNMCM7691_003021</name>
</gene>
<evidence type="ECO:0000313" key="3">
    <source>
        <dbReference type="Proteomes" id="UP000641853"/>
    </source>
</evidence>
<feature type="domain" description="DUF1996" evidence="1">
    <location>
        <begin position="7"/>
        <end position="208"/>
    </location>
</feature>
<evidence type="ECO:0000313" key="2">
    <source>
        <dbReference type="EMBL" id="KAF7183186.1"/>
    </source>
</evidence>
<evidence type="ECO:0000259" key="1">
    <source>
        <dbReference type="Pfam" id="PF09362"/>
    </source>
</evidence>
<comment type="caution">
    <text evidence="2">The sequence shown here is derived from an EMBL/GenBank/DDBJ whole genome shotgun (WGS) entry which is preliminary data.</text>
</comment>
<reference evidence="2" key="1">
    <citation type="submission" date="2020-06" db="EMBL/GenBank/DDBJ databases">
        <title>Draft genome sequences of strains closely related to Aspergillus parafelis and Aspergillus hiratsukae.</title>
        <authorList>
            <person name="Dos Santos R.A.C."/>
            <person name="Rivero-Menendez O."/>
            <person name="Steenwyk J.L."/>
            <person name="Mead M.E."/>
            <person name="Goldman G.H."/>
            <person name="Alastruey-Izquierdo A."/>
            <person name="Rokas A."/>
        </authorList>
    </citation>
    <scope>NUCLEOTIDE SEQUENCE</scope>
    <source>
        <strain evidence="2">CNM-CM7691</strain>
    </source>
</reference>